<evidence type="ECO:0000313" key="2">
    <source>
        <dbReference type="EMBL" id="KYM75343.1"/>
    </source>
</evidence>
<feature type="compositionally biased region" description="Basic and acidic residues" evidence="1">
    <location>
        <begin position="116"/>
        <end position="129"/>
    </location>
</feature>
<name>A0A195ASZ9_9HYME</name>
<dbReference type="Proteomes" id="UP000078540">
    <property type="component" value="Unassembled WGS sequence"/>
</dbReference>
<feature type="region of interest" description="Disordered" evidence="1">
    <location>
        <begin position="99"/>
        <end position="152"/>
    </location>
</feature>
<sequence>MARGRSRYCLFCGSYKVLTKEAHVECRTVFHRLQIPPGCFPGNSAVTETRKEIQLNIFKMVRVHAWEERILVTQFASATAVATVAASLAADANFLPMSEQAHEGEGQGRKIRKSRDRTEHFPKGRKELTKNGISGACLSGSRNSDWIVSKDD</sequence>
<evidence type="ECO:0000256" key="1">
    <source>
        <dbReference type="SAM" id="MobiDB-lite"/>
    </source>
</evidence>
<organism evidence="2 3">
    <name type="scientific">Atta colombica</name>
    <dbReference type="NCBI Taxonomy" id="520822"/>
    <lineage>
        <taxon>Eukaryota</taxon>
        <taxon>Metazoa</taxon>
        <taxon>Ecdysozoa</taxon>
        <taxon>Arthropoda</taxon>
        <taxon>Hexapoda</taxon>
        <taxon>Insecta</taxon>
        <taxon>Pterygota</taxon>
        <taxon>Neoptera</taxon>
        <taxon>Endopterygota</taxon>
        <taxon>Hymenoptera</taxon>
        <taxon>Apocrita</taxon>
        <taxon>Aculeata</taxon>
        <taxon>Formicoidea</taxon>
        <taxon>Formicidae</taxon>
        <taxon>Myrmicinae</taxon>
        <taxon>Atta</taxon>
    </lineage>
</organism>
<dbReference type="AlphaFoldDB" id="A0A195ASZ9"/>
<reference evidence="2 3" key="1">
    <citation type="submission" date="2015-09" db="EMBL/GenBank/DDBJ databases">
        <title>Atta colombica WGS genome.</title>
        <authorList>
            <person name="Nygaard S."/>
            <person name="Hu H."/>
            <person name="Boomsma J."/>
            <person name="Zhang G."/>
        </authorList>
    </citation>
    <scope>NUCLEOTIDE SEQUENCE [LARGE SCALE GENOMIC DNA]</scope>
    <source>
        <strain evidence="2">Treedump-2</strain>
        <tissue evidence="2">Whole body</tissue>
    </source>
</reference>
<protein>
    <submittedName>
        <fullName evidence="2">Uncharacterized protein</fullName>
    </submittedName>
</protein>
<gene>
    <name evidence="2" type="ORF">ALC53_14251</name>
</gene>
<accession>A0A195ASZ9</accession>
<proteinExistence type="predicted"/>
<keyword evidence="3" id="KW-1185">Reference proteome</keyword>
<evidence type="ECO:0000313" key="3">
    <source>
        <dbReference type="Proteomes" id="UP000078540"/>
    </source>
</evidence>
<dbReference type="EMBL" id="KQ976746">
    <property type="protein sequence ID" value="KYM75343.1"/>
    <property type="molecule type" value="Genomic_DNA"/>
</dbReference>